<evidence type="ECO:0000313" key="2">
    <source>
        <dbReference type="EMBL" id="MCZ4281080.1"/>
    </source>
</evidence>
<dbReference type="InterPro" id="IPR036108">
    <property type="entry name" value="4pyrrol_syn_uPrphyn_synt_sf"/>
</dbReference>
<dbReference type="Proteomes" id="UP001069802">
    <property type="component" value="Unassembled WGS sequence"/>
</dbReference>
<feature type="domain" description="Tetrapyrrole biosynthesis uroporphyrinogen III synthase" evidence="1">
    <location>
        <begin position="16"/>
        <end position="229"/>
    </location>
</feature>
<gene>
    <name evidence="2" type="ORF">O4H49_09850</name>
</gene>
<sequence>MILHLVTRPTVDCEPLVSDLRSMGRTVLCDPVIEIEFYPGKDIDFTGVQAFVITSANGVRALKQYPVPFDTPVYCVGDASATEARKSGFEKVFSAQGDVTNLATLICKQLNPGNGVLFHPAASELAGDLKGELERSGFCYRREILYYAAASKVFFPATINQLKTNNINEISFFSPRSSRIFSQLVATSGLNVTLAGCRIFCLSYAVSESLRVFDQAKIYTASEPTGDAMKQLIMKNT</sequence>
<dbReference type="EMBL" id="JAPWGY010000003">
    <property type="protein sequence ID" value="MCZ4281080.1"/>
    <property type="molecule type" value="Genomic_DNA"/>
</dbReference>
<protein>
    <submittedName>
        <fullName evidence="2">Uroporphyrinogen-III synthase</fullName>
    </submittedName>
</protein>
<reference evidence="2" key="1">
    <citation type="submission" date="2022-12" db="EMBL/GenBank/DDBJ databases">
        <title>Bacterial isolates from different developmental stages of Nematostella vectensis.</title>
        <authorList>
            <person name="Fraune S."/>
        </authorList>
    </citation>
    <scope>NUCLEOTIDE SEQUENCE</scope>
    <source>
        <strain evidence="2">G21630-S1</strain>
    </source>
</reference>
<name>A0ABT4LIZ5_9PROT</name>
<dbReference type="SUPFAM" id="SSF69618">
    <property type="entry name" value="HemD-like"/>
    <property type="match status" value="1"/>
</dbReference>
<dbReference type="Pfam" id="PF02602">
    <property type="entry name" value="HEM4"/>
    <property type="match status" value="1"/>
</dbReference>
<evidence type="ECO:0000259" key="1">
    <source>
        <dbReference type="Pfam" id="PF02602"/>
    </source>
</evidence>
<organism evidence="2 3">
    <name type="scientific">Kiloniella laminariae</name>
    <dbReference type="NCBI Taxonomy" id="454162"/>
    <lineage>
        <taxon>Bacteria</taxon>
        <taxon>Pseudomonadati</taxon>
        <taxon>Pseudomonadota</taxon>
        <taxon>Alphaproteobacteria</taxon>
        <taxon>Rhodospirillales</taxon>
        <taxon>Kiloniellaceae</taxon>
        <taxon>Kiloniella</taxon>
    </lineage>
</organism>
<proteinExistence type="predicted"/>
<dbReference type="InterPro" id="IPR003754">
    <property type="entry name" value="4pyrrol_synth_uPrphyn_synth"/>
</dbReference>
<accession>A0ABT4LIZ5</accession>
<dbReference type="Gene3D" id="3.40.50.10090">
    <property type="match status" value="1"/>
</dbReference>
<evidence type="ECO:0000313" key="3">
    <source>
        <dbReference type="Proteomes" id="UP001069802"/>
    </source>
</evidence>
<dbReference type="CDD" id="cd06578">
    <property type="entry name" value="HemD"/>
    <property type="match status" value="1"/>
</dbReference>
<keyword evidence="3" id="KW-1185">Reference proteome</keyword>
<dbReference type="RefSeq" id="WP_269423260.1">
    <property type="nucleotide sequence ID" value="NZ_JAPWGY010000003.1"/>
</dbReference>
<comment type="caution">
    <text evidence="2">The sequence shown here is derived from an EMBL/GenBank/DDBJ whole genome shotgun (WGS) entry which is preliminary data.</text>
</comment>